<keyword evidence="8 11" id="KW-0472">Membrane</keyword>
<protein>
    <recommendedName>
        <fullName evidence="3">NADH-ubiquinone oxidoreductase chain 4L</fullName>
    </recommendedName>
    <alternativeName>
        <fullName evidence="9">NADH dehydrogenase subunit 4L</fullName>
    </alternativeName>
</protein>
<organism evidence="12">
    <name type="scientific">Symphylella sp. YG-2006</name>
    <dbReference type="NCBI Taxonomy" id="390856"/>
    <lineage>
        <taxon>Eukaryota</taxon>
        <taxon>Metazoa</taxon>
        <taxon>Ecdysozoa</taxon>
        <taxon>Arthropoda</taxon>
        <taxon>Myriapoda</taxon>
        <taxon>Symphyla</taxon>
        <taxon>Scolopendrellidae</taxon>
        <taxon>Symphylella</taxon>
    </lineage>
</organism>
<dbReference type="GeneID" id="7042967"/>
<evidence type="ECO:0000256" key="2">
    <source>
        <dbReference type="ARBA" id="ARBA00010519"/>
    </source>
</evidence>
<evidence type="ECO:0000256" key="10">
    <source>
        <dbReference type="ARBA" id="ARBA00049551"/>
    </source>
</evidence>
<sequence length="93" mass="10180">MYFVVSLGVIGGIYSFTSNRRHILMSLMSLEFISMMLFLMLMINFSFGGFDAYLGVIYLAFSACEGAFGLGVIVFVVRGFGNDLFSASGIVQC</sequence>
<evidence type="ECO:0000256" key="7">
    <source>
        <dbReference type="ARBA" id="ARBA00023027"/>
    </source>
</evidence>
<gene>
    <name evidence="12" type="primary">ND4L</name>
</gene>
<keyword evidence="12" id="KW-0496">Mitochondrion</keyword>
<evidence type="ECO:0000256" key="3">
    <source>
        <dbReference type="ARBA" id="ARBA00016612"/>
    </source>
</evidence>
<evidence type="ECO:0000313" key="12">
    <source>
        <dbReference type="EMBL" id="ABQ01740.1"/>
    </source>
</evidence>
<evidence type="ECO:0000256" key="5">
    <source>
        <dbReference type="ARBA" id="ARBA00022967"/>
    </source>
</evidence>
<dbReference type="EMBL" id="EF576853">
    <property type="protein sequence ID" value="ABQ01740.1"/>
    <property type="molecule type" value="Genomic_DNA"/>
</dbReference>
<keyword evidence="5" id="KW-1278">Translocase</keyword>
<keyword evidence="6 11" id="KW-1133">Transmembrane helix</keyword>
<geneLocation type="mitochondrion" evidence="12"/>
<evidence type="ECO:0000256" key="11">
    <source>
        <dbReference type="SAM" id="Phobius"/>
    </source>
</evidence>
<evidence type="ECO:0000256" key="1">
    <source>
        <dbReference type="ARBA" id="ARBA00004141"/>
    </source>
</evidence>
<reference evidence="12" key="1">
    <citation type="journal article" date="2008" name="Mol. Phylogenet. Evol.">
        <title>The complete mitochondrial genome of Symphylella sp. (Myriapoda: Symphyla): Extensive gene order rearrangement and evidence in favor of Progoneata.</title>
        <authorList>
            <person name="Gai Y."/>
            <person name="Song D."/>
            <person name="Sun H."/>
            <person name="Yang Q."/>
            <person name="Zhou K."/>
        </authorList>
    </citation>
    <scope>NUCLEOTIDE SEQUENCE</scope>
</reference>
<evidence type="ECO:0000256" key="6">
    <source>
        <dbReference type="ARBA" id="ARBA00022989"/>
    </source>
</evidence>
<dbReference type="GO" id="GO:0008137">
    <property type="term" value="F:NADH dehydrogenase (ubiquinone) activity"/>
    <property type="evidence" value="ECO:0007669"/>
    <property type="project" value="UniProtKB-EC"/>
</dbReference>
<comment type="similarity">
    <text evidence="2">Belongs to the complex I subunit 4L family.</text>
</comment>
<keyword evidence="7" id="KW-0520">NAD</keyword>
<name>B7S771_9MYRI</name>
<evidence type="ECO:0000256" key="8">
    <source>
        <dbReference type="ARBA" id="ARBA00023136"/>
    </source>
</evidence>
<comment type="catalytic activity">
    <reaction evidence="10">
        <text>a ubiquinone + NADH + 5 H(+)(in) = a ubiquinol + NAD(+) + 4 H(+)(out)</text>
        <dbReference type="Rhea" id="RHEA:29091"/>
        <dbReference type="Rhea" id="RHEA-COMP:9565"/>
        <dbReference type="Rhea" id="RHEA-COMP:9566"/>
        <dbReference type="ChEBI" id="CHEBI:15378"/>
        <dbReference type="ChEBI" id="CHEBI:16389"/>
        <dbReference type="ChEBI" id="CHEBI:17976"/>
        <dbReference type="ChEBI" id="CHEBI:57540"/>
        <dbReference type="ChEBI" id="CHEBI:57945"/>
        <dbReference type="EC" id="7.1.1.2"/>
    </reaction>
</comment>
<dbReference type="Gene3D" id="1.10.287.3510">
    <property type="match status" value="1"/>
</dbReference>
<accession>B7S771</accession>
<dbReference type="AlphaFoldDB" id="B7S771"/>
<keyword evidence="4 11" id="KW-0812">Transmembrane</keyword>
<comment type="subcellular location">
    <subcellularLocation>
        <location evidence="1">Membrane</location>
        <topology evidence="1">Multi-pass membrane protein</topology>
    </subcellularLocation>
</comment>
<dbReference type="InterPro" id="IPR039428">
    <property type="entry name" value="NUOK/Mnh_C1-like"/>
</dbReference>
<dbReference type="RefSeq" id="YP_002317254.1">
    <property type="nucleotide sequence ID" value="NC_011572.1"/>
</dbReference>
<feature type="transmembrane region" description="Helical" evidence="11">
    <location>
        <begin position="53"/>
        <end position="77"/>
    </location>
</feature>
<proteinExistence type="inferred from homology"/>
<dbReference type="Pfam" id="PF00420">
    <property type="entry name" value="Oxidored_q2"/>
    <property type="match status" value="1"/>
</dbReference>
<feature type="transmembrane region" description="Helical" evidence="11">
    <location>
        <begin position="23"/>
        <end position="47"/>
    </location>
</feature>
<evidence type="ECO:0000256" key="4">
    <source>
        <dbReference type="ARBA" id="ARBA00022692"/>
    </source>
</evidence>
<evidence type="ECO:0000256" key="9">
    <source>
        <dbReference type="ARBA" id="ARBA00031586"/>
    </source>
</evidence>
<dbReference type="GO" id="GO:0016020">
    <property type="term" value="C:membrane"/>
    <property type="evidence" value="ECO:0007669"/>
    <property type="project" value="UniProtKB-SubCell"/>
</dbReference>
<dbReference type="CTD" id="4539"/>